<reference evidence="4" key="1">
    <citation type="submission" date="2022-05" db="EMBL/GenBank/DDBJ databases">
        <title>Novel bacterial taxa in a minimal lignocellulolytic consortium and its capacity to transform plastics disclosed by genome-resolved metagenomics.</title>
        <authorList>
            <person name="Rodriguez C.A.D."/>
            <person name="Diaz-Garcia L."/>
            <person name="Herrera K."/>
            <person name="Tarazona N.A."/>
            <person name="Sproer C."/>
            <person name="Overmann J."/>
            <person name="Jimenez D.J."/>
        </authorList>
    </citation>
    <scope>NUCLEOTIDE SEQUENCE</scope>
    <source>
        <strain evidence="4">MAG5</strain>
    </source>
</reference>
<keyword evidence="2 3" id="KW-0802">TPR repeat</keyword>
<feature type="repeat" description="TPR" evidence="3">
    <location>
        <begin position="21"/>
        <end position="54"/>
    </location>
</feature>
<evidence type="ECO:0000256" key="1">
    <source>
        <dbReference type="ARBA" id="ARBA00022737"/>
    </source>
</evidence>
<dbReference type="AlphaFoldDB" id="A0A9J6ZH74"/>
<dbReference type="Proteomes" id="UP001056756">
    <property type="component" value="Chromosome"/>
</dbReference>
<evidence type="ECO:0000256" key="2">
    <source>
        <dbReference type="ARBA" id="ARBA00022803"/>
    </source>
</evidence>
<protein>
    <submittedName>
        <fullName evidence="4">Tetratricopeptide repeat protein</fullName>
    </submittedName>
</protein>
<dbReference type="KEGG" id="plig:NAG76_04435"/>
<evidence type="ECO:0000313" key="5">
    <source>
        <dbReference type="Proteomes" id="UP001056756"/>
    </source>
</evidence>
<dbReference type="SUPFAM" id="SSF47954">
    <property type="entry name" value="Cyclin-like"/>
    <property type="match status" value="1"/>
</dbReference>
<dbReference type="InterPro" id="IPR019734">
    <property type="entry name" value="TPR_rpt"/>
</dbReference>
<gene>
    <name evidence="4" type="ORF">NAG76_04435</name>
</gene>
<name>A0A9J6ZH74_9BACL</name>
<dbReference type="SMART" id="SM00028">
    <property type="entry name" value="TPR"/>
    <property type="match status" value="3"/>
</dbReference>
<dbReference type="PANTHER" id="PTHR45586">
    <property type="entry name" value="TPR REPEAT-CONTAINING PROTEIN PA4667"/>
    <property type="match status" value="1"/>
</dbReference>
<dbReference type="EMBL" id="CP097899">
    <property type="protein sequence ID" value="URN95510.1"/>
    <property type="molecule type" value="Genomic_DNA"/>
</dbReference>
<dbReference type="SUPFAM" id="SSF48452">
    <property type="entry name" value="TPR-like"/>
    <property type="match status" value="2"/>
</dbReference>
<evidence type="ECO:0000313" key="4">
    <source>
        <dbReference type="EMBL" id="URN95510.1"/>
    </source>
</evidence>
<dbReference type="PANTHER" id="PTHR45586:SF1">
    <property type="entry name" value="LIPOPOLYSACCHARIDE ASSEMBLY PROTEIN B"/>
    <property type="match status" value="1"/>
</dbReference>
<dbReference type="PROSITE" id="PS50005">
    <property type="entry name" value="TPR"/>
    <property type="match status" value="1"/>
</dbReference>
<dbReference type="InterPro" id="IPR036915">
    <property type="entry name" value="Cyclin-like_sf"/>
</dbReference>
<dbReference type="Gene3D" id="1.25.40.10">
    <property type="entry name" value="Tetratricopeptide repeat domain"/>
    <property type="match status" value="2"/>
</dbReference>
<proteinExistence type="predicted"/>
<sequence>MNRNKKVVGEDRNIISIQMDANFFYERALRSLDRFHYDKALKYFQRAVDYEPSNPINYCNIAGVLSEIGKYGESNHILQKVIDEIDPNMTECHFYMANNFANMEFFEDAERELIQYLQEDEEGQYLEEAEEMIEFLELELERPTSITKVKARAGVYEHIRARELLEKGQYADAIQLLQTITKENPDFLAARNNLALAYYYVGFKVEGKQAIEEVLEEDPGNLHALCNLALFYHYEGETNALNSLLQALKNVDPFYQEHTFKMATTMGILKEHRIALRHFARLIKEGEAKKDPCVCHFAAVASCNIGKYDEAKKYWDMYKVIDEQSSIPQYFLILLNMMKTDPLKVSLSYSFYASVEEQMTVWEQQARERGVAIEPQFMKAFFYWALQYGDYNVKLKSIQAMEPYADEHITAAMKQFLLLPDEDDYLKKITMFFLRSMGINEAFQVMLSGQRVNVEAERIPAMPPMELIYNDLIWEEVAQLAITKTAKQYNVIEQHDMITLWINFLSKSSRTAPKLNKIEAWAAAIEYLTAKMYNRPVTYHDVALRYGTSISTVSKRVKQIDELCEVKSKMKSITSSWFVT</sequence>
<evidence type="ECO:0000256" key="3">
    <source>
        <dbReference type="PROSITE-ProRule" id="PRU00339"/>
    </source>
</evidence>
<dbReference type="InterPro" id="IPR011990">
    <property type="entry name" value="TPR-like_helical_dom_sf"/>
</dbReference>
<organism evidence="4 5">
    <name type="scientific">Candidatus Pristimantibacillus lignocellulolyticus</name>
    <dbReference type="NCBI Taxonomy" id="2994561"/>
    <lineage>
        <taxon>Bacteria</taxon>
        <taxon>Bacillati</taxon>
        <taxon>Bacillota</taxon>
        <taxon>Bacilli</taxon>
        <taxon>Bacillales</taxon>
        <taxon>Paenibacillaceae</taxon>
        <taxon>Candidatus Pristimantibacillus</taxon>
    </lineage>
</organism>
<accession>A0A9J6ZH74</accession>
<dbReference type="InterPro" id="IPR051012">
    <property type="entry name" value="CellSynth/LPSAsmb/PSIAsmb"/>
</dbReference>
<keyword evidence="1" id="KW-0677">Repeat</keyword>